<proteinExistence type="predicted"/>
<comment type="caution">
    <text evidence="1">The sequence shown here is derived from an EMBL/GenBank/DDBJ whole genome shotgun (WGS) entry which is preliminary data.</text>
</comment>
<evidence type="ECO:0000313" key="2">
    <source>
        <dbReference type="Proteomes" id="UP001620626"/>
    </source>
</evidence>
<dbReference type="AlphaFoldDB" id="A0ABD2LB01"/>
<gene>
    <name evidence="1" type="ORF">niasHT_016067</name>
</gene>
<evidence type="ECO:0000313" key="1">
    <source>
        <dbReference type="EMBL" id="KAL3112303.1"/>
    </source>
</evidence>
<protein>
    <submittedName>
        <fullName evidence="1">Uncharacterized protein</fullName>
    </submittedName>
</protein>
<accession>A0ABD2LB01</accession>
<organism evidence="1 2">
    <name type="scientific">Heterodera trifolii</name>
    <dbReference type="NCBI Taxonomy" id="157864"/>
    <lineage>
        <taxon>Eukaryota</taxon>
        <taxon>Metazoa</taxon>
        <taxon>Ecdysozoa</taxon>
        <taxon>Nematoda</taxon>
        <taxon>Chromadorea</taxon>
        <taxon>Rhabditida</taxon>
        <taxon>Tylenchina</taxon>
        <taxon>Tylenchomorpha</taxon>
        <taxon>Tylenchoidea</taxon>
        <taxon>Heteroderidae</taxon>
        <taxon>Heteroderinae</taxon>
        <taxon>Heterodera</taxon>
    </lineage>
</organism>
<name>A0ABD2LB01_9BILA</name>
<keyword evidence="2" id="KW-1185">Reference proteome</keyword>
<dbReference type="EMBL" id="JBICBT010000477">
    <property type="protein sequence ID" value="KAL3112303.1"/>
    <property type="molecule type" value="Genomic_DNA"/>
</dbReference>
<dbReference type="Proteomes" id="UP001620626">
    <property type="component" value="Unassembled WGS sequence"/>
</dbReference>
<sequence>MTFHADISHAWDEANMAQWEMWVYEFSRQLNTSLIERLGRPSPFVACATCRLCTRTRIARPEAEGQTRARAVATQCAERRTECSVALHRSLFICHHRIRPQPTDENSKKLAKSTFTHKQTHCFPFFHAHN</sequence>
<reference evidence="1 2" key="1">
    <citation type="submission" date="2024-10" db="EMBL/GenBank/DDBJ databases">
        <authorList>
            <person name="Kim D."/>
        </authorList>
    </citation>
    <scope>NUCLEOTIDE SEQUENCE [LARGE SCALE GENOMIC DNA]</scope>
    <source>
        <strain evidence="1">BH-2024</strain>
    </source>
</reference>